<accession>A0A518I909</accession>
<dbReference type="GO" id="GO:0006402">
    <property type="term" value="P:mRNA catabolic process"/>
    <property type="evidence" value="ECO:0007669"/>
    <property type="project" value="InterPro"/>
</dbReference>
<dbReference type="Pfam" id="PF02599">
    <property type="entry name" value="CsrA"/>
    <property type="match status" value="1"/>
</dbReference>
<evidence type="ECO:0000313" key="1">
    <source>
        <dbReference type="EMBL" id="QDV49596.1"/>
    </source>
</evidence>
<dbReference type="SUPFAM" id="SSF117130">
    <property type="entry name" value="CsrA-like"/>
    <property type="match status" value="1"/>
</dbReference>
<dbReference type="InterPro" id="IPR003751">
    <property type="entry name" value="CsrA"/>
</dbReference>
<name>A0A518I909_9PLAN</name>
<keyword evidence="2" id="KW-1185">Reference proteome</keyword>
<dbReference type="EMBL" id="CP037452">
    <property type="protein sequence ID" value="QDV49596.1"/>
    <property type="molecule type" value="Genomic_DNA"/>
</dbReference>
<dbReference type="OrthoDB" id="289081at2"/>
<dbReference type="RefSeq" id="WP_145307476.1">
    <property type="nucleotide sequence ID" value="NZ_CP037452.1"/>
</dbReference>
<gene>
    <name evidence="1" type="ORF">Enr17x_16160</name>
</gene>
<evidence type="ECO:0000313" key="2">
    <source>
        <dbReference type="Proteomes" id="UP000318313"/>
    </source>
</evidence>
<proteinExistence type="predicted"/>
<reference evidence="1 2" key="1">
    <citation type="submission" date="2019-03" db="EMBL/GenBank/DDBJ databases">
        <title>Deep-cultivation of Planctomycetes and their phenomic and genomic characterization uncovers novel biology.</title>
        <authorList>
            <person name="Wiegand S."/>
            <person name="Jogler M."/>
            <person name="Boedeker C."/>
            <person name="Pinto D."/>
            <person name="Vollmers J."/>
            <person name="Rivas-Marin E."/>
            <person name="Kohn T."/>
            <person name="Peeters S.H."/>
            <person name="Heuer A."/>
            <person name="Rast P."/>
            <person name="Oberbeckmann S."/>
            <person name="Bunk B."/>
            <person name="Jeske O."/>
            <person name="Meyerdierks A."/>
            <person name="Storesund J.E."/>
            <person name="Kallscheuer N."/>
            <person name="Luecker S."/>
            <person name="Lage O.M."/>
            <person name="Pohl T."/>
            <person name="Merkel B.J."/>
            <person name="Hornburger P."/>
            <person name="Mueller R.-W."/>
            <person name="Bruemmer F."/>
            <person name="Labrenz M."/>
            <person name="Spormann A.M."/>
            <person name="Op den Camp H."/>
            <person name="Overmann J."/>
            <person name="Amann R."/>
            <person name="Jetten M.S.M."/>
            <person name="Mascher T."/>
            <person name="Medema M.H."/>
            <person name="Devos D.P."/>
            <person name="Kaster A.-K."/>
            <person name="Ovreas L."/>
            <person name="Rohde M."/>
            <person name="Galperin M.Y."/>
            <person name="Jogler C."/>
        </authorList>
    </citation>
    <scope>NUCLEOTIDE SEQUENCE [LARGE SCALE GENOMIC DNA]</scope>
    <source>
        <strain evidence="1 2">Enr17</strain>
    </source>
</reference>
<dbReference type="AlphaFoldDB" id="A0A518I909"/>
<organism evidence="1 2">
    <name type="scientific">Gimesia fumaroli</name>
    <dbReference type="NCBI Taxonomy" id="2527976"/>
    <lineage>
        <taxon>Bacteria</taxon>
        <taxon>Pseudomonadati</taxon>
        <taxon>Planctomycetota</taxon>
        <taxon>Planctomycetia</taxon>
        <taxon>Planctomycetales</taxon>
        <taxon>Planctomycetaceae</taxon>
        <taxon>Gimesia</taxon>
    </lineage>
</organism>
<dbReference type="GO" id="GO:0003723">
    <property type="term" value="F:RNA binding"/>
    <property type="evidence" value="ECO:0007669"/>
    <property type="project" value="InterPro"/>
</dbReference>
<dbReference type="Gene3D" id="2.60.40.4380">
    <property type="entry name" value="Translational regulator CsrA"/>
    <property type="match status" value="1"/>
</dbReference>
<sequence length="65" mass="7329">MLVLTRRTNESVTITDRETGKQLTLKMLECKNGRSRIGFDGPRDFQISRDQVENTESLAEMPTGG</sequence>
<dbReference type="Proteomes" id="UP000318313">
    <property type="component" value="Chromosome"/>
</dbReference>
<dbReference type="KEGG" id="gfm:Enr17x_16160"/>
<dbReference type="InterPro" id="IPR036107">
    <property type="entry name" value="CsrA_sf"/>
</dbReference>
<dbReference type="GO" id="GO:0006109">
    <property type="term" value="P:regulation of carbohydrate metabolic process"/>
    <property type="evidence" value="ECO:0007669"/>
    <property type="project" value="InterPro"/>
</dbReference>
<protein>
    <submittedName>
        <fullName evidence="1">Carbon storage regulator</fullName>
    </submittedName>
</protein>